<feature type="region of interest" description="Disordered" evidence="1">
    <location>
        <begin position="1"/>
        <end position="79"/>
    </location>
</feature>
<keyword evidence="3" id="KW-1185">Reference proteome</keyword>
<dbReference type="EMBL" id="BMEX01000046">
    <property type="protein sequence ID" value="GGA59343.1"/>
    <property type="molecule type" value="Genomic_DNA"/>
</dbReference>
<gene>
    <name evidence="2" type="ORF">GCM10007416_35540</name>
</gene>
<evidence type="ECO:0008006" key="4">
    <source>
        <dbReference type="Google" id="ProtNLM"/>
    </source>
</evidence>
<evidence type="ECO:0000313" key="3">
    <source>
        <dbReference type="Proteomes" id="UP000617979"/>
    </source>
</evidence>
<comment type="caution">
    <text evidence="2">The sequence shown here is derived from an EMBL/GenBank/DDBJ whole genome shotgun (WGS) entry which is preliminary data.</text>
</comment>
<name>A0ABQ1H5B1_9BACL</name>
<accession>A0ABQ1H5B1</accession>
<evidence type="ECO:0000313" key="2">
    <source>
        <dbReference type="EMBL" id="GGA59343.1"/>
    </source>
</evidence>
<dbReference type="Proteomes" id="UP000617979">
    <property type="component" value="Unassembled WGS sequence"/>
</dbReference>
<proteinExistence type="predicted"/>
<dbReference type="RefSeq" id="WP_188433881.1">
    <property type="nucleotide sequence ID" value="NZ_BMEX01000046.1"/>
</dbReference>
<feature type="compositionally biased region" description="Polar residues" evidence="1">
    <location>
        <begin position="64"/>
        <end position="79"/>
    </location>
</feature>
<sequence>MTKKDWKAKAKNPPTGKEGPGAILMGLDKGKNETDTTKEAKRIDKIEAENTNTTTKDNDKNHTSMDASIDTSANKSTETTKVTFVREKIKIKKDKLKYTDTHTSVSTYIRNDLLDKLNRIAPYVDGGKAGIINRALEDHLQLYEEEE</sequence>
<protein>
    <recommendedName>
        <fullName evidence="4">DUF3408 domain-containing protein</fullName>
    </recommendedName>
</protein>
<evidence type="ECO:0000256" key="1">
    <source>
        <dbReference type="SAM" id="MobiDB-lite"/>
    </source>
</evidence>
<feature type="compositionally biased region" description="Basic and acidic residues" evidence="1">
    <location>
        <begin position="28"/>
        <end position="48"/>
    </location>
</feature>
<reference evidence="3" key="1">
    <citation type="journal article" date="2019" name="Int. J. Syst. Evol. Microbiol.">
        <title>The Global Catalogue of Microorganisms (GCM) 10K type strain sequencing project: providing services to taxonomists for standard genome sequencing and annotation.</title>
        <authorList>
            <consortium name="The Broad Institute Genomics Platform"/>
            <consortium name="The Broad Institute Genome Sequencing Center for Infectious Disease"/>
            <person name="Wu L."/>
            <person name="Ma J."/>
        </authorList>
    </citation>
    <scope>NUCLEOTIDE SEQUENCE [LARGE SCALE GENOMIC DNA]</scope>
    <source>
        <strain evidence="3">CGMCC 1.12404</strain>
    </source>
</reference>
<organism evidence="2 3">
    <name type="scientific">Kroppenstedtia guangzhouensis</name>
    <dbReference type="NCBI Taxonomy" id="1274356"/>
    <lineage>
        <taxon>Bacteria</taxon>
        <taxon>Bacillati</taxon>
        <taxon>Bacillota</taxon>
        <taxon>Bacilli</taxon>
        <taxon>Bacillales</taxon>
        <taxon>Thermoactinomycetaceae</taxon>
        <taxon>Kroppenstedtia</taxon>
    </lineage>
</organism>